<dbReference type="PANTHER" id="PTHR12829:SF4">
    <property type="entry name" value="N(6)-ADENINE-SPECIFIC METHYLTRANSFERASE METTL4"/>
    <property type="match status" value="1"/>
</dbReference>
<dbReference type="OrthoDB" id="61116at2759"/>
<dbReference type="EMBL" id="SWKU01000006">
    <property type="protein sequence ID" value="KAF3005646.1"/>
    <property type="molecule type" value="Genomic_DNA"/>
</dbReference>
<name>A0A9P4WCT6_CURKU</name>
<reference evidence="3" key="1">
    <citation type="submission" date="2019-04" db="EMBL/GenBank/DDBJ databases">
        <title>Sequencing of skin fungus with MAO and IRED activity.</title>
        <authorList>
            <person name="Marsaioli A.J."/>
            <person name="Bonatto J.M.C."/>
            <person name="Reis Junior O."/>
        </authorList>
    </citation>
    <scope>NUCLEOTIDE SEQUENCE</scope>
    <source>
        <strain evidence="3">30M1</strain>
    </source>
</reference>
<feature type="compositionally biased region" description="Polar residues" evidence="2">
    <location>
        <begin position="38"/>
        <end position="48"/>
    </location>
</feature>
<dbReference type="PANTHER" id="PTHR12829">
    <property type="entry name" value="N6-ADENOSINE-METHYLTRANSFERASE"/>
    <property type="match status" value="1"/>
</dbReference>
<gene>
    <name evidence="3" type="ORF">E8E13_003561</name>
</gene>
<evidence type="ECO:0000313" key="4">
    <source>
        <dbReference type="Proteomes" id="UP000801428"/>
    </source>
</evidence>
<dbReference type="GO" id="GO:0008168">
    <property type="term" value="F:methyltransferase activity"/>
    <property type="evidence" value="ECO:0007669"/>
    <property type="project" value="TreeGrafter"/>
</dbReference>
<proteinExistence type="inferred from homology"/>
<dbReference type="GO" id="GO:0005634">
    <property type="term" value="C:nucleus"/>
    <property type="evidence" value="ECO:0007669"/>
    <property type="project" value="TreeGrafter"/>
</dbReference>
<evidence type="ECO:0008006" key="5">
    <source>
        <dbReference type="Google" id="ProtNLM"/>
    </source>
</evidence>
<dbReference type="PROSITE" id="PS51143">
    <property type="entry name" value="MT_A70"/>
    <property type="match status" value="1"/>
</dbReference>
<dbReference type="Proteomes" id="UP000801428">
    <property type="component" value="Unassembled WGS sequence"/>
</dbReference>
<accession>A0A9P4WCT6</accession>
<organism evidence="3 4">
    <name type="scientific">Curvularia kusanoi</name>
    <name type="common">Cochliobolus kusanoi</name>
    <dbReference type="NCBI Taxonomy" id="90978"/>
    <lineage>
        <taxon>Eukaryota</taxon>
        <taxon>Fungi</taxon>
        <taxon>Dikarya</taxon>
        <taxon>Ascomycota</taxon>
        <taxon>Pezizomycotina</taxon>
        <taxon>Dothideomycetes</taxon>
        <taxon>Pleosporomycetidae</taxon>
        <taxon>Pleosporales</taxon>
        <taxon>Pleosporineae</taxon>
        <taxon>Pleosporaceae</taxon>
        <taxon>Curvularia</taxon>
    </lineage>
</organism>
<feature type="region of interest" description="Disordered" evidence="2">
    <location>
        <begin position="38"/>
        <end position="64"/>
    </location>
</feature>
<dbReference type="InterPro" id="IPR007757">
    <property type="entry name" value="MT-A70-like"/>
</dbReference>
<comment type="caution">
    <text evidence="3">The sequence shown here is derived from an EMBL/GenBank/DDBJ whole genome shotgun (WGS) entry which is preliminary data.</text>
</comment>
<evidence type="ECO:0000256" key="2">
    <source>
        <dbReference type="SAM" id="MobiDB-lite"/>
    </source>
</evidence>
<sequence>MLHNQRSAILYQSADREITLIDIPLSIALAQGRTDTLLSTPPLQTPIQTKEEHQQKSSKTKTAQWTDTTHHEIYKPLISQALLDIKAHVSGSWCLPRKILPTDKKDAEKELEHHFREWAAAHSEEANTLSPSLDFQAMMASLGAPDAQPVQNSVQWSMTTSPANTTFSQPSTTSPWTPSFYNASPTHLHLSLSHPTTPTTPHTFTLPPFSAYTLTNCDHPDTFRTTFRALTLTHSLPRTFPLILLDPPWPNRSAKRKHAYEQIGGMPYLKRLLLRMDIDEYLAPGGIVGVWITNKVGVRENGS</sequence>
<dbReference type="AlphaFoldDB" id="A0A9P4WCT6"/>
<comment type="similarity">
    <text evidence="1">Belongs to the MT-A70-like family.</text>
</comment>
<protein>
    <recommendedName>
        <fullName evidence="5">MT-A70-domain-containing protein</fullName>
    </recommendedName>
</protein>
<dbReference type="Pfam" id="PF05063">
    <property type="entry name" value="MT-A70"/>
    <property type="match status" value="1"/>
</dbReference>
<keyword evidence="4" id="KW-1185">Reference proteome</keyword>
<evidence type="ECO:0000256" key="1">
    <source>
        <dbReference type="PROSITE-ProRule" id="PRU00489"/>
    </source>
</evidence>
<evidence type="ECO:0000313" key="3">
    <source>
        <dbReference type="EMBL" id="KAF3005646.1"/>
    </source>
</evidence>